<dbReference type="STRING" id="74348.SAMN04488523_11560"/>
<organism evidence="1 2">
    <name type="scientific">Sulfitobacter brevis</name>
    <dbReference type="NCBI Taxonomy" id="74348"/>
    <lineage>
        <taxon>Bacteria</taxon>
        <taxon>Pseudomonadati</taxon>
        <taxon>Pseudomonadota</taxon>
        <taxon>Alphaproteobacteria</taxon>
        <taxon>Rhodobacterales</taxon>
        <taxon>Roseobacteraceae</taxon>
        <taxon>Sulfitobacter</taxon>
    </lineage>
</organism>
<evidence type="ECO:0000313" key="1">
    <source>
        <dbReference type="EMBL" id="SFF03009.1"/>
    </source>
</evidence>
<dbReference type="EMBL" id="FOMW01000015">
    <property type="protein sequence ID" value="SFF03009.1"/>
    <property type="molecule type" value="Genomic_DNA"/>
</dbReference>
<gene>
    <name evidence="1" type="ORF">SAMN04488523_11560</name>
</gene>
<protein>
    <submittedName>
        <fullName evidence="1">Uncharacterized protein</fullName>
    </submittedName>
</protein>
<keyword evidence="2" id="KW-1185">Reference proteome</keyword>
<accession>A0A1I2FDN8</accession>
<reference evidence="1 2" key="1">
    <citation type="submission" date="2016-10" db="EMBL/GenBank/DDBJ databases">
        <authorList>
            <person name="de Groot N.N."/>
        </authorList>
    </citation>
    <scope>NUCLEOTIDE SEQUENCE [LARGE SCALE GENOMIC DNA]</scope>
    <source>
        <strain evidence="1 2">DSM 11443</strain>
    </source>
</reference>
<name>A0A1I2FDN8_9RHOB</name>
<dbReference type="AlphaFoldDB" id="A0A1I2FDN8"/>
<proteinExistence type="predicted"/>
<evidence type="ECO:0000313" key="2">
    <source>
        <dbReference type="Proteomes" id="UP000198977"/>
    </source>
</evidence>
<sequence>MKAMEAFAARQDRAVPIPSLMQALTISHDRPVFLEFDLRGHRVLGTCDNTHLPYGLDNTRTISSAREWTPNFSKRIEA</sequence>
<dbReference type="Proteomes" id="UP000198977">
    <property type="component" value="Unassembled WGS sequence"/>
</dbReference>